<dbReference type="RefSeq" id="WP_238462145.1">
    <property type="nucleotide sequence ID" value="NZ_JAKLJA010000002.1"/>
</dbReference>
<comment type="caution">
    <text evidence="2">The sequence shown here is derived from an EMBL/GenBank/DDBJ whole genome shotgun (WGS) entry which is preliminary data.</text>
</comment>
<gene>
    <name evidence="2" type="ORF">L5014_03075</name>
</gene>
<organism evidence="2 3">
    <name type="scientific">Paraburkholderia tagetis</name>
    <dbReference type="NCBI Taxonomy" id="2913261"/>
    <lineage>
        <taxon>Bacteria</taxon>
        <taxon>Pseudomonadati</taxon>
        <taxon>Pseudomonadota</taxon>
        <taxon>Betaproteobacteria</taxon>
        <taxon>Burkholderiales</taxon>
        <taxon>Burkholderiaceae</taxon>
        <taxon>Paraburkholderia</taxon>
    </lineage>
</organism>
<name>A0A9X1UK55_9BURK</name>
<protein>
    <submittedName>
        <fullName evidence="2">DUF547 domain-containing protein</fullName>
    </submittedName>
</protein>
<dbReference type="InterPro" id="IPR006869">
    <property type="entry name" value="DUF547"/>
</dbReference>
<dbReference type="EMBL" id="JAKLJA010000002">
    <property type="protein sequence ID" value="MCG5072356.1"/>
    <property type="molecule type" value="Genomic_DNA"/>
</dbReference>
<dbReference type="PANTHER" id="PTHR46361">
    <property type="entry name" value="ELECTRON CARRIER/ PROTEIN DISULFIDE OXIDOREDUCTASE"/>
    <property type="match status" value="1"/>
</dbReference>
<feature type="domain" description="DUF547" evidence="1">
    <location>
        <begin position="91"/>
        <end position="195"/>
    </location>
</feature>
<sequence>MKNPHAPLRMPITRRRLLAALCCFPAWSWGGEVPRRNAVEATAHWAHVLRKYVNDRGQVNFCGLSEDAGDLNTYVGYIGSVSPRNTPAEFASRDERLAYYINSYNALSMLNVIMSGMPNELGLLMRVWFFGGRRFKIGGESMSLYTYENSVIRAMGDERVHFALNCMSVGCPRLPTQPFSGNELDRQLDDAARYFFSEPRNLQIDLASRTVRVSSILKFYTDDFLKRSATLIAYINRYMPTKMPENLRVEFIPYDWTVNAQDRRCLDHG</sequence>
<accession>A0A9X1UK55</accession>
<reference evidence="2" key="1">
    <citation type="submission" date="2022-01" db="EMBL/GenBank/DDBJ databases">
        <title>Genome sequence and assembly of Parabukholderia sp. RG36.</title>
        <authorList>
            <person name="Chhetri G."/>
        </authorList>
    </citation>
    <scope>NUCLEOTIDE SEQUENCE</scope>
    <source>
        <strain evidence="2">RG36</strain>
    </source>
</reference>
<proteinExistence type="predicted"/>
<dbReference type="Pfam" id="PF04784">
    <property type="entry name" value="DUF547"/>
    <property type="match status" value="1"/>
</dbReference>
<evidence type="ECO:0000259" key="1">
    <source>
        <dbReference type="Pfam" id="PF04784"/>
    </source>
</evidence>
<evidence type="ECO:0000313" key="3">
    <source>
        <dbReference type="Proteomes" id="UP001139308"/>
    </source>
</evidence>
<dbReference type="AlphaFoldDB" id="A0A9X1UK55"/>
<keyword evidence="3" id="KW-1185">Reference proteome</keyword>
<dbReference type="Proteomes" id="UP001139308">
    <property type="component" value="Unassembled WGS sequence"/>
</dbReference>
<evidence type="ECO:0000313" key="2">
    <source>
        <dbReference type="EMBL" id="MCG5072356.1"/>
    </source>
</evidence>
<dbReference type="PANTHER" id="PTHR46361:SF3">
    <property type="entry name" value="ELECTRON CARRIER_ PROTEIN DISULFIDE OXIDOREDUCTASE"/>
    <property type="match status" value="1"/>
</dbReference>